<keyword evidence="4 10" id="KW-0812">Transmembrane</keyword>
<keyword evidence="5 10" id="KW-1133">Transmembrane helix</keyword>
<feature type="transmembrane region" description="Helical" evidence="10">
    <location>
        <begin position="357"/>
        <end position="375"/>
    </location>
</feature>
<feature type="transmembrane region" description="Helical" evidence="10">
    <location>
        <begin position="261"/>
        <end position="287"/>
    </location>
</feature>
<reference evidence="11 12" key="1">
    <citation type="submission" date="2017-10" db="EMBL/GenBank/DDBJ databases">
        <title>Comparative genomics in systemic dimorphic fungi from Ajellomycetaceae.</title>
        <authorList>
            <person name="Munoz J.F."/>
            <person name="Mcewen J.G."/>
            <person name="Clay O.K."/>
            <person name="Cuomo C.A."/>
        </authorList>
    </citation>
    <scope>NUCLEOTIDE SEQUENCE [LARGE SCALE GENOMIC DNA]</scope>
    <source>
        <strain evidence="11 12">UAMH7299</strain>
    </source>
</reference>
<evidence type="ECO:0000256" key="7">
    <source>
        <dbReference type="ARBA" id="ARBA00035120"/>
    </source>
</evidence>
<dbReference type="PANTHER" id="PTHR28259:SF1">
    <property type="entry name" value="FLUORIDE EXPORT PROTEIN 1-RELATED"/>
    <property type="match status" value="1"/>
</dbReference>
<feature type="transmembrane region" description="Helical" evidence="10">
    <location>
        <begin position="307"/>
        <end position="336"/>
    </location>
</feature>
<proteinExistence type="inferred from homology"/>
<comment type="similarity">
    <text evidence="7">Belongs to the fluoride channel Fluc/FEX (TC 1.A.43) family.</text>
</comment>
<dbReference type="PANTHER" id="PTHR28259">
    <property type="entry name" value="FLUORIDE EXPORT PROTEIN 1-RELATED"/>
    <property type="match status" value="1"/>
</dbReference>
<organism evidence="11 12">
    <name type="scientific">Polytolypa hystricis (strain UAMH7299)</name>
    <dbReference type="NCBI Taxonomy" id="1447883"/>
    <lineage>
        <taxon>Eukaryota</taxon>
        <taxon>Fungi</taxon>
        <taxon>Dikarya</taxon>
        <taxon>Ascomycota</taxon>
        <taxon>Pezizomycotina</taxon>
        <taxon>Eurotiomycetes</taxon>
        <taxon>Eurotiomycetidae</taxon>
        <taxon>Onygenales</taxon>
        <taxon>Onygenales incertae sedis</taxon>
        <taxon>Polytolypa</taxon>
    </lineage>
</organism>
<comment type="subcellular location">
    <subcellularLocation>
        <location evidence="2">Cell membrane</location>
        <topology evidence="2">Multi-pass membrane protein</topology>
    </subcellularLocation>
</comment>
<evidence type="ECO:0000256" key="9">
    <source>
        <dbReference type="SAM" id="MobiDB-lite"/>
    </source>
</evidence>
<dbReference type="Proteomes" id="UP000224634">
    <property type="component" value="Unassembled WGS sequence"/>
</dbReference>
<dbReference type="STRING" id="1447883.A0A2B7WXD1"/>
<evidence type="ECO:0000313" key="12">
    <source>
        <dbReference type="Proteomes" id="UP000224634"/>
    </source>
</evidence>
<feature type="compositionally biased region" description="Polar residues" evidence="9">
    <location>
        <begin position="225"/>
        <end position="241"/>
    </location>
</feature>
<evidence type="ECO:0000256" key="2">
    <source>
        <dbReference type="ARBA" id="ARBA00004651"/>
    </source>
</evidence>
<dbReference type="OrthoDB" id="409792at2759"/>
<feature type="compositionally biased region" description="Basic and acidic residues" evidence="9">
    <location>
        <begin position="61"/>
        <end position="74"/>
    </location>
</feature>
<dbReference type="Pfam" id="PF02537">
    <property type="entry name" value="CRCB"/>
    <property type="match status" value="2"/>
</dbReference>
<name>A0A2B7WXD1_POLH7</name>
<dbReference type="GO" id="GO:1903425">
    <property type="term" value="F:fluoride transmembrane transporter activity"/>
    <property type="evidence" value="ECO:0007669"/>
    <property type="project" value="TreeGrafter"/>
</dbReference>
<keyword evidence="12" id="KW-1185">Reference proteome</keyword>
<keyword evidence="3" id="KW-1003">Cell membrane</keyword>
<dbReference type="InterPro" id="IPR003691">
    <property type="entry name" value="FluC"/>
</dbReference>
<sequence>MDEKNSPQRQPDLEAQQHHPPAQTLEQAQSGALEDARKQEEGALAPLTELAVPRPAQNDEEQGRRREEYLLREEGGEEDEEGEEGEEGESEDVYEGGQELTSVLSEVAVPPPVQHDPSHLRPEWTALESAESRVSSVPSHHEVALAQGEKPLSALATQVYIVAYLVFFSILGALARLGMQALTVYPGTPVTMSVLWANVAGCFVMGFLSEDRNLFQQEWSVHGQASASNKPENGPSLSSPPTVHKDQSHAAHKAIKKTIPLYIGLTTGFCGSFTSFSTFILDVFLALSNDLPYPNPLHQAATPRNGGYSFMAVLAVILITVSLSMSALHFGAHLALFCDPYTPTLPFHFMRKILDRAIVVLAVGCWLGAIFLAIWPPDRHKGVGETWRGRAVFALVFAPLGCLTRFYVSLLLNARVPKFPLGTFVANMLGTAVLGMCFDLQHSTTKVLLGSPSAVGGGGGVVSIAQLTGCQVLRGVMDGFCGALTTVSTWVAEVSSLRLGHAYRYGTVSVGAALAVLVVVIGPVRWGGGFGEAVC</sequence>
<feature type="compositionally biased region" description="Basic and acidic residues" evidence="9">
    <location>
        <begin position="1"/>
        <end position="17"/>
    </location>
</feature>
<evidence type="ECO:0000313" key="11">
    <source>
        <dbReference type="EMBL" id="PGH01249.1"/>
    </source>
</evidence>
<comment type="caution">
    <text evidence="11">The sequence shown here is derived from an EMBL/GenBank/DDBJ whole genome shotgun (WGS) entry which is preliminary data.</text>
</comment>
<evidence type="ECO:0000256" key="3">
    <source>
        <dbReference type="ARBA" id="ARBA00022475"/>
    </source>
</evidence>
<dbReference type="AlphaFoldDB" id="A0A2B7WXD1"/>
<dbReference type="EMBL" id="PDNA01000239">
    <property type="protein sequence ID" value="PGH01249.1"/>
    <property type="molecule type" value="Genomic_DNA"/>
</dbReference>
<accession>A0A2B7WXD1</accession>
<feature type="transmembrane region" description="Helical" evidence="10">
    <location>
        <begin position="387"/>
        <end position="408"/>
    </location>
</feature>
<feature type="transmembrane region" description="Helical" evidence="10">
    <location>
        <begin position="190"/>
        <end position="208"/>
    </location>
</feature>
<protein>
    <recommendedName>
        <fullName evidence="13">Chromosome condensation protein</fullName>
    </recommendedName>
</protein>
<gene>
    <name evidence="11" type="ORF">AJ80_09033</name>
</gene>
<evidence type="ECO:0000256" key="8">
    <source>
        <dbReference type="ARBA" id="ARBA00035585"/>
    </source>
</evidence>
<evidence type="ECO:0000256" key="4">
    <source>
        <dbReference type="ARBA" id="ARBA00022692"/>
    </source>
</evidence>
<comment type="function">
    <text evidence="1">Fluoride channel required for the rapid expulsion of cytoplasmic fluoride.</text>
</comment>
<feature type="transmembrane region" description="Helical" evidence="10">
    <location>
        <begin position="159"/>
        <end position="178"/>
    </location>
</feature>
<evidence type="ECO:0008006" key="13">
    <source>
        <dbReference type="Google" id="ProtNLM"/>
    </source>
</evidence>
<keyword evidence="6 10" id="KW-0472">Membrane</keyword>
<evidence type="ECO:0000256" key="1">
    <source>
        <dbReference type="ARBA" id="ARBA00002598"/>
    </source>
</evidence>
<feature type="compositionally biased region" description="Acidic residues" evidence="9">
    <location>
        <begin position="75"/>
        <end position="94"/>
    </location>
</feature>
<feature type="region of interest" description="Disordered" evidence="9">
    <location>
        <begin position="1"/>
        <end position="96"/>
    </location>
</feature>
<evidence type="ECO:0000256" key="10">
    <source>
        <dbReference type="SAM" id="Phobius"/>
    </source>
</evidence>
<comment type="catalytic activity">
    <reaction evidence="8">
        <text>fluoride(in) = fluoride(out)</text>
        <dbReference type="Rhea" id="RHEA:76159"/>
        <dbReference type="ChEBI" id="CHEBI:17051"/>
    </reaction>
    <physiologicalReaction direction="left-to-right" evidence="8">
        <dbReference type="Rhea" id="RHEA:76160"/>
    </physiologicalReaction>
</comment>
<evidence type="ECO:0000256" key="6">
    <source>
        <dbReference type="ARBA" id="ARBA00023136"/>
    </source>
</evidence>
<feature type="transmembrane region" description="Helical" evidence="10">
    <location>
        <begin position="505"/>
        <end position="524"/>
    </location>
</feature>
<dbReference type="GO" id="GO:0005886">
    <property type="term" value="C:plasma membrane"/>
    <property type="evidence" value="ECO:0007669"/>
    <property type="project" value="UniProtKB-SubCell"/>
</dbReference>
<feature type="region of interest" description="Disordered" evidence="9">
    <location>
        <begin position="225"/>
        <end position="245"/>
    </location>
</feature>
<evidence type="ECO:0000256" key="5">
    <source>
        <dbReference type="ARBA" id="ARBA00022989"/>
    </source>
</evidence>